<organism evidence="4 5">
    <name type="scientific">Coccomyxa subellipsoidea</name>
    <dbReference type="NCBI Taxonomy" id="248742"/>
    <lineage>
        <taxon>Eukaryota</taxon>
        <taxon>Viridiplantae</taxon>
        <taxon>Chlorophyta</taxon>
        <taxon>core chlorophytes</taxon>
        <taxon>Trebouxiophyceae</taxon>
        <taxon>Trebouxiophyceae incertae sedis</taxon>
        <taxon>Coccomyxaceae</taxon>
        <taxon>Coccomyxa</taxon>
    </lineage>
</organism>
<evidence type="ECO:0000256" key="1">
    <source>
        <dbReference type="ARBA" id="ARBA00008061"/>
    </source>
</evidence>
<name>A0ABR2YEF8_9CHLO</name>
<evidence type="ECO:0000256" key="2">
    <source>
        <dbReference type="ARBA" id="ARBA00030238"/>
    </source>
</evidence>
<feature type="domain" description="Alpha-amylase C-terminal" evidence="3">
    <location>
        <begin position="160"/>
        <end position="234"/>
    </location>
</feature>
<comment type="caution">
    <text evidence="4">The sequence shown here is derived from an EMBL/GenBank/DDBJ whole genome shotgun (WGS) entry which is preliminary data.</text>
</comment>
<dbReference type="Gene3D" id="3.20.20.80">
    <property type="entry name" value="Glycosidases"/>
    <property type="match status" value="1"/>
</dbReference>
<dbReference type="Pfam" id="PF02806">
    <property type="entry name" value="Alpha-amylase_C"/>
    <property type="match status" value="1"/>
</dbReference>
<comment type="similarity">
    <text evidence="1">Belongs to the glycosyl hydrolase 13 family.</text>
</comment>
<proteinExistence type="inferred from homology"/>
<dbReference type="SUPFAM" id="SSF51011">
    <property type="entry name" value="Glycosyl hydrolase domain"/>
    <property type="match status" value="1"/>
</dbReference>
<dbReference type="SMART" id="SM00632">
    <property type="entry name" value="Aamy_C"/>
    <property type="match status" value="1"/>
</dbReference>
<dbReference type="SUPFAM" id="SSF51445">
    <property type="entry name" value="(Trans)glycosidases"/>
    <property type="match status" value="1"/>
</dbReference>
<accession>A0ABR2YEF8</accession>
<evidence type="ECO:0000259" key="3">
    <source>
        <dbReference type="SMART" id="SM00632"/>
    </source>
</evidence>
<sequence length="242" mass="26357">MQVADPSLYMYQEVPESCSDVVDPSSYTSYGQVIEFRWTSMVYDRFTKRNLQSLGQEYMSTCGYLPGPLAVYFVENHDKQMDCADTNGCAALTYKNGDLYKVAVAHTLAYPYGTPKVMSSYTFDSHDEGAPKQPVYNSDGSDNCGGGGWVCQHRFPEIANMVVQFTRGNRAMLFINVATSTFNGPLYNTLLPPGRYCNVYKSGCEVVKIDANGATVGSVTVPQDSAIALHVNAMASGAAAEA</sequence>
<dbReference type="InterPro" id="IPR006048">
    <property type="entry name" value="A-amylase/branching_C"/>
</dbReference>
<evidence type="ECO:0000313" key="5">
    <source>
        <dbReference type="Proteomes" id="UP001491310"/>
    </source>
</evidence>
<keyword evidence="5" id="KW-1185">Reference proteome</keyword>
<evidence type="ECO:0000313" key="4">
    <source>
        <dbReference type="EMBL" id="KAK9903438.1"/>
    </source>
</evidence>
<gene>
    <name evidence="4" type="ORF">WJX75_005631</name>
</gene>
<reference evidence="4 5" key="1">
    <citation type="journal article" date="2024" name="Nat. Commun.">
        <title>Phylogenomics reveals the evolutionary origins of lichenization in chlorophyte algae.</title>
        <authorList>
            <person name="Puginier C."/>
            <person name="Libourel C."/>
            <person name="Otte J."/>
            <person name="Skaloud P."/>
            <person name="Haon M."/>
            <person name="Grisel S."/>
            <person name="Petersen M."/>
            <person name="Berrin J.G."/>
            <person name="Delaux P.M."/>
            <person name="Dal Grande F."/>
            <person name="Keller J."/>
        </authorList>
    </citation>
    <scope>NUCLEOTIDE SEQUENCE [LARGE SCALE GENOMIC DNA]</scope>
    <source>
        <strain evidence="4 5">SAG 216-7</strain>
    </source>
</reference>
<dbReference type="InterPro" id="IPR017853">
    <property type="entry name" value="GH"/>
</dbReference>
<dbReference type="InterPro" id="IPR031319">
    <property type="entry name" value="A-amylase_C"/>
</dbReference>
<dbReference type="PANTHER" id="PTHR43447">
    <property type="entry name" value="ALPHA-AMYLASE"/>
    <property type="match status" value="1"/>
</dbReference>
<protein>
    <recommendedName>
        <fullName evidence="2">1,4-alpha-D-glucan glucanohydrolase</fullName>
    </recommendedName>
</protein>
<dbReference type="Proteomes" id="UP001491310">
    <property type="component" value="Unassembled WGS sequence"/>
</dbReference>
<dbReference type="EMBL" id="JALJOT010000014">
    <property type="protein sequence ID" value="KAK9903438.1"/>
    <property type="molecule type" value="Genomic_DNA"/>
</dbReference>